<dbReference type="Proteomes" id="UP000264719">
    <property type="component" value="Unassembled WGS sequence"/>
</dbReference>
<sequence>MTDQTDIRRHMSKRQILWGLGLATLLCLAFLWPTHAANATLFVFWGLIAVAPIVLPGILLAAWIIASGADSHIARAFEGRTLRAVIAASLIGAVTPVCGVTVLPLMAGLLAAGVPLAPIMAFWLSSPITDPAMLATTVATLGLSFAIGKT</sequence>
<comment type="similarity">
    <text evidence="2">Belongs to the UPF0718 family.</text>
</comment>
<dbReference type="EMBL" id="DMVW01000160">
    <property type="protein sequence ID" value="HAR53477.1"/>
    <property type="molecule type" value="Genomic_DNA"/>
</dbReference>
<gene>
    <name evidence="8" type="ORF">DCS45_16620</name>
</gene>
<comment type="caution">
    <text evidence="8">The sequence shown here is derived from an EMBL/GenBank/DDBJ whole genome shotgun (WGS) entry which is preliminary data.</text>
</comment>
<evidence type="ECO:0000256" key="3">
    <source>
        <dbReference type="ARBA" id="ARBA00022475"/>
    </source>
</evidence>
<dbReference type="Pfam" id="PF03773">
    <property type="entry name" value="ArsP_1"/>
    <property type="match status" value="1"/>
</dbReference>
<comment type="subcellular location">
    <subcellularLocation>
        <location evidence="1">Cell membrane</location>
        <topology evidence="1">Multi-pass membrane protein</topology>
    </subcellularLocation>
</comment>
<dbReference type="AlphaFoldDB" id="A0A348WG15"/>
<dbReference type="PANTHER" id="PTHR34184">
    <property type="entry name" value="UPF0718 PROTEIN YCGR"/>
    <property type="match status" value="1"/>
</dbReference>
<accession>A0A348WG15</accession>
<proteinExistence type="inferred from homology"/>
<evidence type="ECO:0000256" key="2">
    <source>
        <dbReference type="ARBA" id="ARBA00006386"/>
    </source>
</evidence>
<protein>
    <submittedName>
        <fullName evidence="8">Permease</fullName>
    </submittedName>
</protein>
<dbReference type="GO" id="GO:0005886">
    <property type="term" value="C:plasma membrane"/>
    <property type="evidence" value="ECO:0007669"/>
    <property type="project" value="UniProtKB-SubCell"/>
</dbReference>
<feature type="non-terminal residue" evidence="8">
    <location>
        <position position="150"/>
    </location>
</feature>
<evidence type="ECO:0000313" key="9">
    <source>
        <dbReference type="Proteomes" id="UP000264719"/>
    </source>
</evidence>
<evidence type="ECO:0000256" key="7">
    <source>
        <dbReference type="SAM" id="Phobius"/>
    </source>
</evidence>
<name>A0A348WG15_9RHOB</name>
<dbReference type="InterPro" id="IPR005524">
    <property type="entry name" value="DUF318"/>
</dbReference>
<keyword evidence="3" id="KW-1003">Cell membrane</keyword>
<evidence type="ECO:0000256" key="5">
    <source>
        <dbReference type="ARBA" id="ARBA00022989"/>
    </source>
</evidence>
<evidence type="ECO:0000256" key="1">
    <source>
        <dbReference type="ARBA" id="ARBA00004651"/>
    </source>
</evidence>
<evidence type="ECO:0000256" key="6">
    <source>
        <dbReference type="ARBA" id="ARBA00023136"/>
    </source>
</evidence>
<keyword evidence="6 7" id="KW-0472">Membrane</keyword>
<dbReference type="PANTHER" id="PTHR34184:SF4">
    <property type="entry name" value="UPF0718 PROTEIN YCGR"/>
    <property type="match status" value="1"/>
</dbReference>
<reference evidence="8 9" key="1">
    <citation type="journal article" date="2018" name="Nat. Biotechnol.">
        <title>A standardized bacterial taxonomy based on genome phylogeny substantially revises the tree of life.</title>
        <authorList>
            <person name="Parks D.H."/>
            <person name="Chuvochina M."/>
            <person name="Waite D.W."/>
            <person name="Rinke C."/>
            <person name="Skarshewski A."/>
            <person name="Chaumeil P.A."/>
            <person name="Hugenholtz P."/>
        </authorList>
    </citation>
    <scope>NUCLEOTIDE SEQUENCE [LARGE SCALE GENOMIC DNA]</scope>
    <source>
        <strain evidence="8">UBA9169</strain>
    </source>
</reference>
<keyword evidence="4 7" id="KW-0812">Transmembrane</keyword>
<organism evidence="8 9">
    <name type="scientific">Roseovarius nubinhibens</name>
    <dbReference type="NCBI Taxonomy" id="314263"/>
    <lineage>
        <taxon>Bacteria</taxon>
        <taxon>Pseudomonadati</taxon>
        <taxon>Pseudomonadota</taxon>
        <taxon>Alphaproteobacteria</taxon>
        <taxon>Rhodobacterales</taxon>
        <taxon>Roseobacteraceae</taxon>
        <taxon>Roseovarius</taxon>
    </lineage>
</organism>
<evidence type="ECO:0000313" key="8">
    <source>
        <dbReference type="EMBL" id="HAR53477.1"/>
    </source>
</evidence>
<feature type="transmembrane region" description="Helical" evidence="7">
    <location>
        <begin position="46"/>
        <end position="65"/>
    </location>
</feature>
<feature type="transmembrane region" description="Helical" evidence="7">
    <location>
        <begin position="85"/>
        <end position="111"/>
    </location>
</feature>
<evidence type="ECO:0000256" key="4">
    <source>
        <dbReference type="ARBA" id="ARBA00022692"/>
    </source>
</evidence>
<keyword evidence="5 7" id="KW-1133">Transmembrane helix</keyword>
<feature type="transmembrane region" description="Helical" evidence="7">
    <location>
        <begin position="131"/>
        <end position="148"/>
    </location>
</feature>
<dbReference type="InterPro" id="IPR052923">
    <property type="entry name" value="UPF0718"/>
</dbReference>